<dbReference type="SUPFAM" id="SSF53850">
    <property type="entry name" value="Periplasmic binding protein-like II"/>
    <property type="match status" value="1"/>
</dbReference>
<evidence type="ECO:0000256" key="2">
    <source>
        <dbReference type="ARBA" id="ARBA00005695"/>
    </source>
</evidence>
<accession>A8LQ45</accession>
<dbReference type="Gene3D" id="3.10.105.10">
    <property type="entry name" value="Dipeptide-binding Protein, Domain 3"/>
    <property type="match status" value="1"/>
</dbReference>
<sequence length="493" mass="51566">MDGARPTDLSRRAEMPYILGVTQPEPRAPMDTATRRKLLKTGLAAALFAAGGMPVAAGARSGGRLRVGLSGRPGGHRWTPQAGFGLFQSLTGAGLLFDTLTEIAPDGLLQGSLATAWVPSRGGAVWTVDLDPEARFHHGPGLVAEDVIASLDLHLAPGAPGFGLRALVARMEALSPHRIRFALHAPNADFPYLLSDPVLLIGPAAGLADAFAQGVGTGPYRLVSLDGDRLLAERVGGPSGEEAGNWFDTVEVLALPDADHRARALLEGRVDVIDRLPQAQLARLARARGLEVLALPATEYIELTAGPAGSPMAQTALLRGLRAGLDRGALARAEGLRPALAHTGDPEAARAELARFAGRPLHLAMDPDLGAEGARVVGALAGQLRGLGLAPALAGPGTPAHLRVRRGPMRATLDWTLRIALRGPGGTTPVAGRWALPAERPELLARAVEAGPALILAVGDANLVVSDRVGRPDRTGEGWDLAHARLARRWWRS</sequence>
<gene>
    <name evidence="6" type="ordered locus">Dshi_3552</name>
</gene>
<dbReference type="EMBL" id="CP000830">
    <property type="protein sequence ID" value="ABV95285.1"/>
    <property type="molecule type" value="Genomic_DNA"/>
</dbReference>
<dbReference type="GO" id="GO:1904680">
    <property type="term" value="F:peptide transmembrane transporter activity"/>
    <property type="evidence" value="ECO:0007669"/>
    <property type="project" value="TreeGrafter"/>
</dbReference>
<evidence type="ECO:0000256" key="4">
    <source>
        <dbReference type="ARBA" id="ARBA00022729"/>
    </source>
</evidence>
<dbReference type="PROSITE" id="PS51318">
    <property type="entry name" value="TAT"/>
    <property type="match status" value="1"/>
</dbReference>
<dbReference type="OrthoDB" id="9803988at2"/>
<feature type="domain" description="Solute-binding protein family 5" evidence="5">
    <location>
        <begin position="110"/>
        <end position="331"/>
    </location>
</feature>
<dbReference type="AlphaFoldDB" id="A8LQ45"/>
<keyword evidence="4" id="KW-0732">Signal</keyword>
<evidence type="ECO:0000256" key="1">
    <source>
        <dbReference type="ARBA" id="ARBA00004418"/>
    </source>
</evidence>
<dbReference type="Pfam" id="PF00496">
    <property type="entry name" value="SBP_bac_5"/>
    <property type="match status" value="1"/>
</dbReference>
<dbReference type="eggNOG" id="COG0747">
    <property type="taxonomic scope" value="Bacteria"/>
</dbReference>
<dbReference type="PANTHER" id="PTHR30290">
    <property type="entry name" value="PERIPLASMIC BINDING COMPONENT OF ABC TRANSPORTER"/>
    <property type="match status" value="1"/>
</dbReference>
<dbReference type="InterPro" id="IPR000914">
    <property type="entry name" value="SBP_5_dom"/>
</dbReference>
<reference evidence="7" key="1">
    <citation type="journal article" date="2010" name="ISME J.">
        <title>The complete genome sequence of the algal symbiont Dinoroseobacter shibae: a hitchhiker's guide to life in the sea.</title>
        <authorList>
            <person name="Wagner-Dobler I."/>
            <person name="Ballhausen B."/>
            <person name="Berger M."/>
            <person name="Brinkhoff T."/>
            <person name="Buchholz I."/>
            <person name="Bunk B."/>
            <person name="Cypionka H."/>
            <person name="Daniel R."/>
            <person name="Drepper T."/>
            <person name="Gerdts G."/>
            <person name="Hahnke S."/>
            <person name="Han C."/>
            <person name="Jahn D."/>
            <person name="Kalhoefer D."/>
            <person name="Kiss H."/>
            <person name="Klenk H.P."/>
            <person name="Kyrpides N."/>
            <person name="Liebl W."/>
            <person name="Liesegang H."/>
            <person name="Meincke L."/>
            <person name="Pati A."/>
            <person name="Petersen J."/>
            <person name="Piekarski T."/>
            <person name="Pommerenke C."/>
            <person name="Pradella S."/>
            <person name="Pukall R."/>
            <person name="Rabus R."/>
            <person name="Stackebrandt E."/>
            <person name="Thole S."/>
            <person name="Thompson L."/>
            <person name="Tielen P."/>
            <person name="Tomasch J."/>
            <person name="von Jan M."/>
            <person name="Wanphrut N."/>
            <person name="Wichels A."/>
            <person name="Zech H."/>
            <person name="Simon M."/>
        </authorList>
    </citation>
    <scope>NUCLEOTIDE SEQUENCE [LARGE SCALE GENOMIC DNA]</scope>
    <source>
        <strain evidence="7">DSM 16493 / NCIMB 14021 / DFL 12</strain>
    </source>
</reference>
<dbReference type="KEGG" id="dsh:Dshi_3552"/>
<evidence type="ECO:0000256" key="3">
    <source>
        <dbReference type="ARBA" id="ARBA00022448"/>
    </source>
</evidence>
<dbReference type="HOGENOM" id="CLU_552903_0_0_5"/>
<dbReference type="Proteomes" id="UP000006833">
    <property type="component" value="Chromosome"/>
</dbReference>
<dbReference type="STRING" id="398580.Dshi_3552"/>
<comment type="subcellular location">
    <subcellularLocation>
        <location evidence="1">Periplasm</location>
    </subcellularLocation>
</comment>
<evidence type="ECO:0000313" key="6">
    <source>
        <dbReference type="EMBL" id="ABV95285.1"/>
    </source>
</evidence>
<dbReference type="InterPro" id="IPR006311">
    <property type="entry name" value="TAT_signal"/>
</dbReference>
<dbReference type="Gene3D" id="3.40.190.10">
    <property type="entry name" value="Periplasmic binding protein-like II"/>
    <property type="match status" value="1"/>
</dbReference>
<organism evidence="6 7">
    <name type="scientific">Dinoroseobacter shibae (strain DSM 16493 / NCIMB 14021 / DFL 12)</name>
    <dbReference type="NCBI Taxonomy" id="398580"/>
    <lineage>
        <taxon>Bacteria</taxon>
        <taxon>Pseudomonadati</taxon>
        <taxon>Pseudomonadota</taxon>
        <taxon>Alphaproteobacteria</taxon>
        <taxon>Rhodobacterales</taxon>
        <taxon>Roseobacteraceae</taxon>
        <taxon>Dinoroseobacter</taxon>
    </lineage>
</organism>
<comment type="similarity">
    <text evidence="2">Belongs to the bacterial solute-binding protein 5 family.</text>
</comment>
<keyword evidence="3" id="KW-0813">Transport</keyword>
<dbReference type="GO" id="GO:0015833">
    <property type="term" value="P:peptide transport"/>
    <property type="evidence" value="ECO:0007669"/>
    <property type="project" value="TreeGrafter"/>
</dbReference>
<protein>
    <submittedName>
        <fullName evidence="6">Extracellular solute-binding protein family 5</fullName>
    </submittedName>
</protein>
<dbReference type="InterPro" id="IPR039424">
    <property type="entry name" value="SBP_5"/>
</dbReference>
<dbReference type="PANTHER" id="PTHR30290:SF9">
    <property type="entry name" value="OLIGOPEPTIDE-BINDING PROTEIN APPA"/>
    <property type="match status" value="1"/>
</dbReference>
<name>A8LQ45_DINSH</name>
<keyword evidence="7" id="KW-1185">Reference proteome</keyword>
<evidence type="ECO:0000313" key="7">
    <source>
        <dbReference type="Proteomes" id="UP000006833"/>
    </source>
</evidence>
<proteinExistence type="inferred from homology"/>
<evidence type="ECO:0000259" key="5">
    <source>
        <dbReference type="Pfam" id="PF00496"/>
    </source>
</evidence>